<dbReference type="RefSeq" id="XP_033686096.1">
    <property type="nucleotide sequence ID" value="XM_033835440.1"/>
</dbReference>
<dbReference type="Proteomes" id="UP000800094">
    <property type="component" value="Unassembled WGS sequence"/>
</dbReference>
<dbReference type="GeneID" id="54588770"/>
<dbReference type="OrthoDB" id="2922289at2759"/>
<dbReference type="PANTHER" id="PTHR40788:SF1">
    <property type="entry name" value="IPA PROTEIN"/>
    <property type="match status" value="1"/>
</dbReference>
<evidence type="ECO:0000313" key="1">
    <source>
        <dbReference type="EMBL" id="KAF2251092.1"/>
    </source>
</evidence>
<organism evidence="1 2">
    <name type="scientific">Trematosphaeria pertusa</name>
    <dbReference type="NCBI Taxonomy" id="390896"/>
    <lineage>
        <taxon>Eukaryota</taxon>
        <taxon>Fungi</taxon>
        <taxon>Dikarya</taxon>
        <taxon>Ascomycota</taxon>
        <taxon>Pezizomycotina</taxon>
        <taxon>Dothideomycetes</taxon>
        <taxon>Pleosporomycetidae</taxon>
        <taxon>Pleosporales</taxon>
        <taxon>Massarineae</taxon>
        <taxon>Trematosphaeriaceae</taxon>
        <taxon>Trematosphaeria</taxon>
    </lineage>
</organism>
<sequence>METRNSAPCCHHLLRQPMEGSELTSGGILGSYDSNTFVFDPPCDCSLCHTQFYKVAEQRLGRWAYTSVLTDEEAREILAGYVTAIEADRQYLIAAIKKHGDEMLSRWRKRTRTKRAALLQLAEPNLPHDKAFIADLEFAGVNWNVIRQEYRRRLLLCSVDIHTLATNPSMFIGLLHHRASRLPQEWVRFDSDQLDSSWTSGLLDVNYNASCVYIHGPGYGGLTEWNSAAVHQCYIMGFPRGQLALEAQAMLMSFLRRAVEHLLNGVEAHGLDSAVKWNELVQAGLRKSGDSASWSVYMNRPFSAPPVLDVDALVSQAKARVDATGDHLWLLQTEPSYMKRCVDMIHQLQPTHFLFPKETIRSALGTWEFLLDIDRHWFWRGILEEFEHIQGICSQYNYSIRPGFPLAKDVNATLGAVEKLLLNCLDSSARSLQIILARRPGFEHLYDLKYAGDICAKRPAMIKRSYTPLILYKKERLWWCLMQLLGDVECRARFHYATVFDMLERHLESASAEERGRLDGLLYEHLSDHVTIIEILWAIRMHYPRPAFHAHDADGFKSRFASKYATAKKLDCMCSVGRVLDKFQTVPPPSGPKDRAWLQAFNAMHRASQEVWREVSKVHELWFKDRGFAEKEIRASMQALSHWNSADYESRLEARRKEVLSEMEKRNAHPQPTLDLFLPLPSTEDDAAKLQIRYVKVKVKTRSEKHTPESIGQTLHATGLIETVPTVTKITLAKRALVVLRNMFPLTADERQVTVEWETFVLAMEEAGFAAKNGGGSIVVFEQKDGPGKIIFHRPHPVPKIDPVMLQSMGRRMNKWFGWTRNTFALAGK</sequence>
<dbReference type="PANTHER" id="PTHR40788">
    <property type="entry name" value="CLR5 DOMAIN-CONTAINING PROTEIN-RELATED"/>
    <property type="match status" value="1"/>
</dbReference>
<dbReference type="EMBL" id="ML987193">
    <property type="protein sequence ID" value="KAF2251092.1"/>
    <property type="molecule type" value="Genomic_DNA"/>
</dbReference>
<gene>
    <name evidence="1" type="ORF">BU26DRAFT_603570</name>
</gene>
<name>A0A6A6IMN3_9PLEO</name>
<dbReference type="AlphaFoldDB" id="A0A6A6IMN3"/>
<accession>A0A6A6IMN3</accession>
<protein>
    <submittedName>
        <fullName evidence="1">Uncharacterized protein</fullName>
    </submittedName>
</protein>
<proteinExistence type="predicted"/>
<reference evidence="1" key="1">
    <citation type="journal article" date="2020" name="Stud. Mycol.">
        <title>101 Dothideomycetes genomes: a test case for predicting lifestyles and emergence of pathogens.</title>
        <authorList>
            <person name="Haridas S."/>
            <person name="Albert R."/>
            <person name="Binder M."/>
            <person name="Bloem J."/>
            <person name="Labutti K."/>
            <person name="Salamov A."/>
            <person name="Andreopoulos B."/>
            <person name="Baker S."/>
            <person name="Barry K."/>
            <person name="Bills G."/>
            <person name="Bluhm B."/>
            <person name="Cannon C."/>
            <person name="Castanera R."/>
            <person name="Culley D."/>
            <person name="Daum C."/>
            <person name="Ezra D."/>
            <person name="Gonzalez J."/>
            <person name="Henrissat B."/>
            <person name="Kuo A."/>
            <person name="Liang C."/>
            <person name="Lipzen A."/>
            <person name="Lutzoni F."/>
            <person name="Magnuson J."/>
            <person name="Mondo S."/>
            <person name="Nolan M."/>
            <person name="Ohm R."/>
            <person name="Pangilinan J."/>
            <person name="Park H.-J."/>
            <person name="Ramirez L."/>
            <person name="Alfaro M."/>
            <person name="Sun H."/>
            <person name="Tritt A."/>
            <person name="Yoshinaga Y."/>
            <person name="Zwiers L.-H."/>
            <person name="Turgeon B."/>
            <person name="Goodwin S."/>
            <person name="Spatafora J."/>
            <person name="Crous P."/>
            <person name="Grigoriev I."/>
        </authorList>
    </citation>
    <scope>NUCLEOTIDE SEQUENCE</scope>
    <source>
        <strain evidence="1">CBS 122368</strain>
    </source>
</reference>
<evidence type="ECO:0000313" key="2">
    <source>
        <dbReference type="Proteomes" id="UP000800094"/>
    </source>
</evidence>
<keyword evidence="2" id="KW-1185">Reference proteome</keyword>